<evidence type="ECO:0000313" key="3">
    <source>
        <dbReference type="EMBL" id="KAF2282477.1"/>
    </source>
</evidence>
<evidence type="ECO:0000313" key="4">
    <source>
        <dbReference type="Proteomes" id="UP000467840"/>
    </source>
</evidence>
<evidence type="ECO:0000256" key="2">
    <source>
        <dbReference type="SAM" id="MobiDB-lite"/>
    </source>
</evidence>
<feature type="region of interest" description="Disordered" evidence="2">
    <location>
        <begin position="20"/>
        <end position="42"/>
    </location>
</feature>
<reference evidence="3 4" key="1">
    <citation type="journal article" date="2020" name="Mol. Plant">
        <title>The Chromosome-Based Rubber Tree Genome Provides New Insights into Spurge Genome Evolution and Rubber Biosynthesis.</title>
        <authorList>
            <person name="Liu J."/>
            <person name="Shi C."/>
            <person name="Shi C.C."/>
            <person name="Li W."/>
            <person name="Zhang Q.J."/>
            <person name="Zhang Y."/>
            <person name="Li K."/>
            <person name="Lu H.F."/>
            <person name="Shi C."/>
            <person name="Zhu S.T."/>
            <person name="Xiao Z.Y."/>
            <person name="Nan H."/>
            <person name="Yue Y."/>
            <person name="Zhu X.G."/>
            <person name="Wu Y."/>
            <person name="Hong X.N."/>
            <person name="Fan G.Y."/>
            <person name="Tong Y."/>
            <person name="Zhang D."/>
            <person name="Mao C.L."/>
            <person name="Liu Y.L."/>
            <person name="Hao S.J."/>
            <person name="Liu W.Q."/>
            <person name="Lv M.Q."/>
            <person name="Zhang H.B."/>
            <person name="Liu Y."/>
            <person name="Hu-Tang G.R."/>
            <person name="Wang J.P."/>
            <person name="Wang J.H."/>
            <person name="Sun Y.H."/>
            <person name="Ni S.B."/>
            <person name="Chen W.B."/>
            <person name="Zhang X.C."/>
            <person name="Jiao Y.N."/>
            <person name="Eichler E.E."/>
            <person name="Li G.H."/>
            <person name="Liu X."/>
            <person name="Gao L.Z."/>
        </authorList>
    </citation>
    <scope>NUCLEOTIDE SEQUENCE [LARGE SCALE GENOMIC DNA]</scope>
    <source>
        <strain evidence="4">cv. GT1</strain>
        <tissue evidence="3">Leaf</tissue>
    </source>
</reference>
<evidence type="ECO:0000256" key="1">
    <source>
        <dbReference type="SAM" id="Coils"/>
    </source>
</evidence>
<sequence length="383" mass="43540">MLGSDAVRRIERMNAMIERERKEHEGKLPSCPRKSGEWGSHPNNTGLAGINQINGKFRASIFGPEYPKGMTPECWEIIKQQPIIKNKRYGKFGGVSSLCEEAMRIKCEWEKAMMSAIGEDGIGSVTKAIEQLKADKHALQQKLDAMAAENAALKSERAQMVEIGELIRTQDNRITDQPFFAVMTKREIVGSEDHDYDRICWVENQRGNYVEATETQHRRLEAIYQGKYEVREGWDRYAMKEIDVFVTGCFTEQGCKDYISRNAHNLNKPFIYAFGSYRNNEYQAVRKFIMDLPETPVTDTYLNSVRAEGIHFAANRMLAAWECGFINDTPEQVHDISGAVLSALEFLPNASPEEFKRDYADEVRASIAEQLRSGTHETTDKAG</sequence>
<feature type="coiled-coil region" evidence="1">
    <location>
        <begin position="122"/>
        <end position="156"/>
    </location>
</feature>
<proteinExistence type="predicted"/>
<dbReference type="AlphaFoldDB" id="A0A6A6K1G1"/>
<organism evidence="3 4">
    <name type="scientific">Hevea brasiliensis</name>
    <name type="common">Para rubber tree</name>
    <name type="synonym">Siphonia brasiliensis</name>
    <dbReference type="NCBI Taxonomy" id="3981"/>
    <lineage>
        <taxon>Eukaryota</taxon>
        <taxon>Viridiplantae</taxon>
        <taxon>Streptophyta</taxon>
        <taxon>Embryophyta</taxon>
        <taxon>Tracheophyta</taxon>
        <taxon>Spermatophyta</taxon>
        <taxon>Magnoliopsida</taxon>
        <taxon>eudicotyledons</taxon>
        <taxon>Gunneridae</taxon>
        <taxon>Pentapetalae</taxon>
        <taxon>rosids</taxon>
        <taxon>fabids</taxon>
        <taxon>Malpighiales</taxon>
        <taxon>Euphorbiaceae</taxon>
        <taxon>Crotonoideae</taxon>
        <taxon>Micrandreae</taxon>
        <taxon>Hevea</taxon>
    </lineage>
</organism>
<protein>
    <submittedName>
        <fullName evidence="3">Uncharacterized protein</fullName>
    </submittedName>
</protein>
<accession>A0A6A6K1G1</accession>
<keyword evidence="1" id="KW-0175">Coiled coil</keyword>
<dbReference type="Proteomes" id="UP000467840">
    <property type="component" value="Unassembled WGS sequence"/>
</dbReference>
<dbReference type="EMBL" id="JAAGAX010000191">
    <property type="protein sequence ID" value="KAF2282477.1"/>
    <property type="molecule type" value="Genomic_DNA"/>
</dbReference>
<keyword evidence="4" id="KW-1185">Reference proteome</keyword>
<gene>
    <name evidence="3" type="ORF">GH714_044083</name>
</gene>
<name>A0A6A6K1G1_HEVBR</name>
<comment type="caution">
    <text evidence="3">The sequence shown here is derived from an EMBL/GenBank/DDBJ whole genome shotgun (WGS) entry which is preliminary data.</text>
</comment>